<sequence>MIVMINGAFGVGKTTVAESLQSQLPNSIVYDPEVVGFFLRELLPEGSKQLEAPSGNFQDYVLWREYVVKVARSLVDTYDKHLIVPMTIYNYDYFNYIRGGFEDICRTDHYCLEASRETIETRLLKRGEEKGNWCFQQIERCLESFSVHDFSTYISTDNRHVAAVVEEINRQSSLELTT</sequence>
<accession>A0A4Z0H5B6</accession>
<proteinExistence type="predicted"/>
<dbReference type="STRING" id="192814.GCA_900166575_01487"/>
<reference evidence="1 2" key="1">
    <citation type="journal article" date="2003" name="Int. J. Syst. Evol. Microbiol.">
        <title>Halobacillus salinus sp. nov., isolated from a salt lake on the coast of the East Sea in Korea.</title>
        <authorList>
            <person name="Yoon J.H."/>
            <person name="Kang K.H."/>
            <person name="Park Y.H."/>
        </authorList>
    </citation>
    <scope>NUCLEOTIDE SEQUENCE [LARGE SCALE GENOMIC DNA]</scope>
    <source>
        <strain evidence="1 2">HSL-3</strain>
    </source>
</reference>
<evidence type="ECO:0000313" key="1">
    <source>
        <dbReference type="EMBL" id="TGB04436.1"/>
    </source>
</evidence>
<keyword evidence="2" id="KW-1185">Reference proteome</keyword>
<dbReference type="SUPFAM" id="SSF52540">
    <property type="entry name" value="P-loop containing nucleoside triphosphate hydrolases"/>
    <property type="match status" value="1"/>
</dbReference>
<organism evidence="1 2">
    <name type="scientific">Halobacillus salinus</name>
    <dbReference type="NCBI Taxonomy" id="192814"/>
    <lineage>
        <taxon>Bacteria</taxon>
        <taxon>Bacillati</taxon>
        <taxon>Bacillota</taxon>
        <taxon>Bacilli</taxon>
        <taxon>Bacillales</taxon>
        <taxon>Bacillaceae</taxon>
        <taxon>Halobacillus</taxon>
    </lineage>
</organism>
<dbReference type="AlphaFoldDB" id="A0A4Z0H5B6"/>
<gene>
    <name evidence="1" type="ORF">E4663_05420</name>
</gene>
<dbReference type="Pfam" id="PF13238">
    <property type="entry name" value="AAA_18"/>
    <property type="match status" value="1"/>
</dbReference>
<evidence type="ECO:0000313" key="2">
    <source>
        <dbReference type="Proteomes" id="UP000297982"/>
    </source>
</evidence>
<dbReference type="InterPro" id="IPR027417">
    <property type="entry name" value="P-loop_NTPase"/>
</dbReference>
<dbReference type="EMBL" id="SRJC01000001">
    <property type="protein sequence ID" value="TGB04436.1"/>
    <property type="molecule type" value="Genomic_DNA"/>
</dbReference>
<comment type="caution">
    <text evidence="1">The sequence shown here is derived from an EMBL/GenBank/DDBJ whole genome shotgun (WGS) entry which is preliminary data.</text>
</comment>
<dbReference type="Proteomes" id="UP000297982">
    <property type="component" value="Unassembled WGS sequence"/>
</dbReference>
<protein>
    <submittedName>
        <fullName evidence="1">Tunicamycin resistance protein</fullName>
    </submittedName>
</protein>
<dbReference type="RefSeq" id="WP_135326896.1">
    <property type="nucleotide sequence ID" value="NZ_SRJC01000001.1"/>
</dbReference>
<name>A0A4Z0H5B6_9BACI</name>
<dbReference type="Gene3D" id="3.40.50.300">
    <property type="entry name" value="P-loop containing nucleotide triphosphate hydrolases"/>
    <property type="match status" value="1"/>
</dbReference>